<evidence type="ECO:0000313" key="2">
    <source>
        <dbReference type="EMBL" id="CDW40248.1"/>
    </source>
</evidence>
<organism evidence="2">
    <name type="scientific">Lepeophtheirus salmonis</name>
    <name type="common">Salmon louse</name>
    <name type="synonym">Caligus salmonis</name>
    <dbReference type="NCBI Taxonomy" id="72036"/>
    <lineage>
        <taxon>Eukaryota</taxon>
        <taxon>Metazoa</taxon>
        <taxon>Ecdysozoa</taxon>
        <taxon>Arthropoda</taxon>
        <taxon>Crustacea</taxon>
        <taxon>Multicrustacea</taxon>
        <taxon>Hexanauplia</taxon>
        <taxon>Copepoda</taxon>
        <taxon>Siphonostomatoida</taxon>
        <taxon>Caligidae</taxon>
        <taxon>Lepeophtheirus</taxon>
    </lineage>
</organism>
<keyword evidence="1" id="KW-1133">Transmembrane helix</keyword>
<sequence length="143" mass="16303">MGFQALIQNEDTLLVISILSLVAATLCLAFGIFFILKSHTVASLLALFKVSDRAGYNLEIENVKNASNTVRTLWICISSLLFITILFLLYNGVVAYRLHREFKAKWKNSNLNSRKDNKFHRITNEKLDFVSNLPLPNHQDAYI</sequence>
<dbReference type="EMBL" id="HACA01022887">
    <property type="protein sequence ID" value="CDW40248.1"/>
    <property type="molecule type" value="Transcribed_RNA"/>
</dbReference>
<dbReference type="AlphaFoldDB" id="A0A0K2UPR2"/>
<feature type="transmembrane region" description="Helical" evidence="1">
    <location>
        <begin position="12"/>
        <end position="36"/>
    </location>
</feature>
<proteinExistence type="predicted"/>
<reference evidence="2" key="1">
    <citation type="submission" date="2014-05" db="EMBL/GenBank/DDBJ databases">
        <authorList>
            <person name="Chronopoulou M."/>
        </authorList>
    </citation>
    <scope>NUCLEOTIDE SEQUENCE</scope>
    <source>
        <tissue evidence="2">Whole organism</tissue>
    </source>
</reference>
<evidence type="ECO:0000256" key="1">
    <source>
        <dbReference type="SAM" id="Phobius"/>
    </source>
</evidence>
<protein>
    <submittedName>
        <fullName evidence="2">Uncharacterized protein</fullName>
    </submittedName>
</protein>
<name>A0A0K2UPR2_LEPSM</name>
<accession>A0A0K2UPR2</accession>
<feature type="transmembrane region" description="Helical" evidence="1">
    <location>
        <begin position="72"/>
        <end position="98"/>
    </location>
</feature>
<keyword evidence="1" id="KW-0472">Membrane</keyword>
<keyword evidence="1" id="KW-0812">Transmembrane</keyword>